<organism evidence="2 3">
    <name type="scientific">Cytospora mali</name>
    <name type="common">Apple Valsa canker fungus</name>
    <name type="synonym">Valsa mali</name>
    <dbReference type="NCBI Taxonomy" id="578113"/>
    <lineage>
        <taxon>Eukaryota</taxon>
        <taxon>Fungi</taxon>
        <taxon>Dikarya</taxon>
        <taxon>Ascomycota</taxon>
        <taxon>Pezizomycotina</taxon>
        <taxon>Sordariomycetes</taxon>
        <taxon>Sordariomycetidae</taxon>
        <taxon>Diaporthales</taxon>
        <taxon>Cytosporaceae</taxon>
        <taxon>Cytospora</taxon>
    </lineage>
</organism>
<protein>
    <submittedName>
        <fullName evidence="2">Uncharacterized protein</fullName>
    </submittedName>
</protein>
<sequence>MRFNNLILGAVVLLTAYTIAAPMPNKVVEQRIPEADADSVEARKVYTSWYRATNIIGATDD</sequence>
<name>A0A194V5P9_CYTMA</name>
<accession>A0A194V5P9</accession>
<evidence type="ECO:0000313" key="2">
    <source>
        <dbReference type="EMBL" id="KUI59295.1"/>
    </source>
</evidence>
<evidence type="ECO:0000313" key="3">
    <source>
        <dbReference type="Proteomes" id="UP000078576"/>
    </source>
</evidence>
<feature type="signal peptide" evidence="1">
    <location>
        <begin position="1"/>
        <end position="20"/>
    </location>
</feature>
<keyword evidence="3" id="KW-1185">Reference proteome</keyword>
<keyword evidence="1" id="KW-0732">Signal</keyword>
<dbReference type="Proteomes" id="UP000078576">
    <property type="component" value="Unassembled WGS sequence"/>
</dbReference>
<dbReference type="AlphaFoldDB" id="A0A194V5P9"/>
<feature type="chain" id="PRO_5008266229" evidence="1">
    <location>
        <begin position="21"/>
        <end position="61"/>
    </location>
</feature>
<reference evidence="3" key="1">
    <citation type="submission" date="2014-12" db="EMBL/GenBank/DDBJ databases">
        <title>Genome Sequence of Valsa Canker Pathogens Uncovers a Specific Adaption of Colonization on Woody Bark.</title>
        <authorList>
            <person name="Yin Z."/>
            <person name="Liu H."/>
            <person name="Gao X."/>
            <person name="Li Z."/>
            <person name="Song N."/>
            <person name="Ke X."/>
            <person name="Dai Q."/>
            <person name="Wu Y."/>
            <person name="Sun Y."/>
            <person name="Xu J.-R."/>
            <person name="Kang Z.K."/>
            <person name="Wang L."/>
            <person name="Huang L."/>
        </authorList>
    </citation>
    <scope>NUCLEOTIDE SEQUENCE [LARGE SCALE GENOMIC DNA]</scope>
    <source>
        <strain evidence="3">SXYL134</strain>
    </source>
</reference>
<dbReference type="EMBL" id="KN714727">
    <property type="protein sequence ID" value="KUI59295.1"/>
    <property type="molecule type" value="Genomic_DNA"/>
</dbReference>
<proteinExistence type="predicted"/>
<evidence type="ECO:0000256" key="1">
    <source>
        <dbReference type="SAM" id="SignalP"/>
    </source>
</evidence>
<gene>
    <name evidence="2" type="ORF">VP1G_11069</name>
</gene>
<dbReference type="OrthoDB" id="3762068at2759"/>